<organism evidence="1 2">
    <name type="scientific">Austropuccinia psidii MF-1</name>
    <dbReference type="NCBI Taxonomy" id="1389203"/>
    <lineage>
        <taxon>Eukaryota</taxon>
        <taxon>Fungi</taxon>
        <taxon>Dikarya</taxon>
        <taxon>Basidiomycota</taxon>
        <taxon>Pucciniomycotina</taxon>
        <taxon>Pucciniomycetes</taxon>
        <taxon>Pucciniales</taxon>
        <taxon>Sphaerophragmiaceae</taxon>
        <taxon>Austropuccinia</taxon>
    </lineage>
</organism>
<dbReference type="Proteomes" id="UP000765509">
    <property type="component" value="Unassembled WGS sequence"/>
</dbReference>
<protein>
    <submittedName>
        <fullName evidence="1">Uncharacterized protein</fullName>
    </submittedName>
</protein>
<accession>A0A9Q3CCQ1</accession>
<dbReference type="AlphaFoldDB" id="A0A9Q3CCQ1"/>
<evidence type="ECO:0000313" key="1">
    <source>
        <dbReference type="EMBL" id="MBW0481489.1"/>
    </source>
</evidence>
<reference evidence="1" key="1">
    <citation type="submission" date="2021-03" db="EMBL/GenBank/DDBJ databases">
        <title>Draft genome sequence of rust myrtle Austropuccinia psidii MF-1, a brazilian biotype.</title>
        <authorList>
            <person name="Quecine M.C."/>
            <person name="Pachon D.M.R."/>
            <person name="Bonatelli M.L."/>
            <person name="Correr F.H."/>
            <person name="Franceschini L.M."/>
            <person name="Leite T.F."/>
            <person name="Margarido G.R.A."/>
            <person name="Almeida C.A."/>
            <person name="Ferrarezi J.A."/>
            <person name="Labate C.A."/>
        </authorList>
    </citation>
    <scope>NUCLEOTIDE SEQUENCE</scope>
    <source>
        <strain evidence="1">MF-1</strain>
    </source>
</reference>
<proteinExistence type="predicted"/>
<name>A0A9Q3CCQ1_9BASI</name>
<dbReference type="OrthoDB" id="2123952at2759"/>
<dbReference type="EMBL" id="AVOT02006412">
    <property type="protein sequence ID" value="MBW0481489.1"/>
    <property type="molecule type" value="Genomic_DNA"/>
</dbReference>
<keyword evidence="2" id="KW-1185">Reference proteome</keyword>
<sequence length="250" mass="27709">MMGSNLSVIEPPCINCQKKGVPCVESATARYTRFQFCNLGKINFSQANHRFPDNPRRFVLEAPFDKPPTSDAASFHSNCELISQGISELLTFILFFYSASLTGSRLRGVQKWNNTNSSWANIGGCIHPQGNPIGVAPEVPILVTRKDGILFTLKQSLVVQDDVDTDAEGSYEIDAEGLEITTPIYRKRIESTSPSPVQANTTTHELIRSPNQAIHTCLYLHQWPALLETQFLQNLNQSLTTVTTGILLEV</sequence>
<evidence type="ECO:0000313" key="2">
    <source>
        <dbReference type="Proteomes" id="UP000765509"/>
    </source>
</evidence>
<gene>
    <name evidence="1" type="ORF">O181_021204</name>
</gene>
<comment type="caution">
    <text evidence="1">The sequence shown here is derived from an EMBL/GenBank/DDBJ whole genome shotgun (WGS) entry which is preliminary data.</text>
</comment>